<evidence type="ECO:0000256" key="4">
    <source>
        <dbReference type="ARBA" id="ARBA00022597"/>
    </source>
</evidence>
<dbReference type="Proteomes" id="UP001183682">
    <property type="component" value="Unassembled WGS sequence"/>
</dbReference>
<comment type="subcellular location">
    <subcellularLocation>
        <location evidence="1">Cytoplasm</location>
    </subcellularLocation>
</comment>
<keyword evidence="6" id="KW-0598">Phosphotransferase system</keyword>
<evidence type="ECO:0000256" key="8">
    <source>
        <dbReference type="SAM" id="Phobius"/>
    </source>
</evidence>
<evidence type="ECO:0000256" key="2">
    <source>
        <dbReference type="ARBA" id="ARBA00022448"/>
    </source>
</evidence>
<keyword evidence="7" id="KW-0418">Kinase</keyword>
<keyword evidence="5" id="KW-0808">Transferase</keyword>
<dbReference type="EMBL" id="WVTI01000005">
    <property type="protein sequence ID" value="MXS26021.1"/>
    <property type="molecule type" value="Genomic_DNA"/>
</dbReference>
<evidence type="ECO:0000259" key="9">
    <source>
        <dbReference type="PROSITE" id="PS51101"/>
    </source>
</evidence>
<dbReference type="Gene3D" id="3.40.35.10">
    <property type="entry name" value="Phosphotransferase system, sorbose subfamily IIB component"/>
    <property type="match status" value="1"/>
</dbReference>
<dbReference type="GO" id="GO:0008982">
    <property type="term" value="F:protein-N(PI)-phosphohistidine-sugar phosphotransferase activity"/>
    <property type="evidence" value="ECO:0007669"/>
    <property type="project" value="InterPro"/>
</dbReference>
<reference evidence="11 12" key="1">
    <citation type="submission" date="2019-04" db="EMBL/GenBank/DDBJ databases">
        <title>Step-wise assembly of the neonatal virome modulated by breast feeding.</title>
        <authorList>
            <person name="Liang G."/>
            <person name="Bushman F."/>
        </authorList>
    </citation>
    <scope>NUCLEOTIDE SEQUENCE [LARGE SCALE GENOMIC DNA]</scope>
    <source>
        <strain evidence="11 12">E3404</strain>
    </source>
</reference>
<keyword evidence="4" id="KW-0762">Sugar transport</keyword>
<dbReference type="Pfam" id="PF03830">
    <property type="entry name" value="PTSIIB_sorb"/>
    <property type="match status" value="1"/>
</dbReference>
<keyword evidence="8" id="KW-0472">Membrane</keyword>
<evidence type="ECO:0000256" key="6">
    <source>
        <dbReference type="ARBA" id="ARBA00022683"/>
    </source>
</evidence>
<dbReference type="Proteomes" id="UP000439965">
    <property type="component" value="Unassembled WGS sequence"/>
</dbReference>
<evidence type="ECO:0000313" key="10">
    <source>
        <dbReference type="EMBL" id="MDT2691692.1"/>
    </source>
</evidence>
<evidence type="ECO:0000256" key="7">
    <source>
        <dbReference type="ARBA" id="ARBA00022777"/>
    </source>
</evidence>
<keyword evidence="2" id="KW-0813">Transport</keyword>
<evidence type="ECO:0000256" key="1">
    <source>
        <dbReference type="ARBA" id="ARBA00004496"/>
    </source>
</evidence>
<evidence type="ECO:0000313" key="11">
    <source>
        <dbReference type="EMBL" id="MXS26021.1"/>
    </source>
</evidence>
<dbReference type="GO" id="GO:0016301">
    <property type="term" value="F:kinase activity"/>
    <property type="evidence" value="ECO:0007669"/>
    <property type="project" value="UniProtKB-KW"/>
</dbReference>
<keyword evidence="8" id="KW-0812">Transmembrane</keyword>
<comment type="caution">
    <text evidence="11">The sequence shown here is derived from an EMBL/GenBank/DDBJ whole genome shotgun (WGS) entry which is preliminary data.</text>
</comment>
<dbReference type="EMBL" id="JARPZN010000018">
    <property type="protein sequence ID" value="MDT2691692.1"/>
    <property type="molecule type" value="Genomic_DNA"/>
</dbReference>
<gene>
    <name evidence="11" type="ORF">GTI89_08120</name>
    <name evidence="10" type="ORF">P7E30_16050</name>
</gene>
<keyword evidence="3" id="KW-0963">Cytoplasm</keyword>
<dbReference type="AlphaFoldDB" id="A0A6I4XJN7"/>
<dbReference type="SUPFAM" id="SSF52728">
    <property type="entry name" value="PTS IIb component"/>
    <property type="match status" value="1"/>
</dbReference>
<proteinExistence type="predicted"/>
<dbReference type="InterPro" id="IPR026409">
    <property type="entry name" value="Firmicu_CTERM"/>
</dbReference>
<organism evidence="11 12">
    <name type="scientific">Enterococcus gallinarum</name>
    <dbReference type="NCBI Taxonomy" id="1353"/>
    <lineage>
        <taxon>Bacteria</taxon>
        <taxon>Bacillati</taxon>
        <taxon>Bacillota</taxon>
        <taxon>Bacilli</taxon>
        <taxon>Lactobacillales</taxon>
        <taxon>Enterococcaceae</taxon>
        <taxon>Enterococcus</taxon>
    </lineage>
</organism>
<feature type="domain" description="PTS EIIB type-4" evidence="9">
    <location>
        <begin position="1"/>
        <end position="163"/>
    </location>
</feature>
<keyword evidence="8" id="KW-1133">Transmembrane helix</keyword>
<dbReference type="InterPro" id="IPR004720">
    <property type="entry name" value="PTS_IIB_sorbose-sp"/>
</dbReference>
<protein>
    <submittedName>
        <fullName evidence="11">Firmicu-CTERM sorting domain-containing protein</fullName>
    </submittedName>
</protein>
<dbReference type="RefSeq" id="WP_003125474.1">
    <property type="nucleotide sequence ID" value="NZ_BTSN01000001.1"/>
</dbReference>
<dbReference type="InterPro" id="IPR036667">
    <property type="entry name" value="PTS_IIB_sorbose-sp_sf"/>
</dbReference>
<accession>A0A6I4XJN7</accession>
<dbReference type="NCBIfam" id="TIGR04145">
    <property type="entry name" value="Firmicu_CTERM"/>
    <property type="match status" value="1"/>
</dbReference>
<feature type="transmembrane region" description="Helical" evidence="8">
    <location>
        <begin position="153"/>
        <end position="171"/>
    </location>
</feature>
<dbReference type="GO" id="GO:0005737">
    <property type="term" value="C:cytoplasm"/>
    <property type="evidence" value="ECO:0007669"/>
    <property type="project" value="UniProtKB-SubCell"/>
</dbReference>
<reference evidence="10" key="2">
    <citation type="submission" date="2023-03" db="EMBL/GenBank/DDBJ databases">
        <authorList>
            <person name="Shen W."/>
            <person name="Cai J."/>
        </authorList>
    </citation>
    <scope>NUCLEOTIDE SEQUENCE</scope>
    <source>
        <strain evidence="10">K69-2</strain>
    </source>
</reference>
<dbReference type="GO" id="GO:0009401">
    <property type="term" value="P:phosphoenolpyruvate-dependent sugar phosphotransferase system"/>
    <property type="evidence" value="ECO:0007669"/>
    <property type="project" value="UniProtKB-KW"/>
</dbReference>
<name>A0A6I4XJN7_ENTGA</name>
<dbReference type="PROSITE" id="PS51101">
    <property type="entry name" value="PTS_EIIB_TYPE_4"/>
    <property type="match status" value="1"/>
</dbReference>
<evidence type="ECO:0000313" key="12">
    <source>
        <dbReference type="Proteomes" id="UP000439965"/>
    </source>
</evidence>
<evidence type="ECO:0000256" key="3">
    <source>
        <dbReference type="ARBA" id="ARBA00022490"/>
    </source>
</evidence>
<sequence length="183" mass="20275">MIKLVRIDHRLLHGQVVFSWSKFFNINRIIVANDEAANDEFKKMSLNLSKPAGIKLTILATDQLIAKMPKIEQLAENIMIIFGNTHETRRFIEAYPKVKEINYGGIIKKAGSKQYSNAIFLTDAEAEATSSQTITYSNANLGEQTITVTGGSTGPWILAGIAVVIAGYSFWKIRGKSLKAIKN</sequence>
<evidence type="ECO:0000256" key="5">
    <source>
        <dbReference type="ARBA" id="ARBA00022679"/>
    </source>
</evidence>